<evidence type="ECO:0000256" key="2">
    <source>
        <dbReference type="ARBA" id="ARBA00022618"/>
    </source>
</evidence>
<dbReference type="GO" id="GO:0043093">
    <property type="term" value="P:FtsZ-dependent cytokinesis"/>
    <property type="evidence" value="ECO:0007669"/>
    <property type="project" value="UniProtKB-UniRule"/>
</dbReference>
<feature type="transmembrane region" description="Helical" evidence="7">
    <location>
        <begin position="38"/>
        <end position="62"/>
    </location>
</feature>
<gene>
    <name evidence="7 9" type="primary">ftsL</name>
    <name evidence="9" type="ORF">KHA91_02035</name>
</gene>
<keyword evidence="10" id="KW-1185">Reference proteome</keyword>
<comment type="subcellular location">
    <subcellularLocation>
        <location evidence="7">Cell membrane</location>
        <topology evidence="7">Single-pass type II membrane protein</topology>
    </subcellularLocation>
    <text evidence="7">Localizes to the division septum where it forms a ring structure.</text>
</comment>
<accession>A0A942Z3N0</accession>
<evidence type="ECO:0000256" key="5">
    <source>
        <dbReference type="ARBA" id="ARBA00023136"/>
    </source>
</evidence>
<dbReference type="Pfam" id="PF04977">
    <property type="entry name" value="DivIC"/>
    <property type="match status" value="1"/>
</dbReference>
<dbReference type="NCBIfam" id="TIGR02209">
    <property type="entry name" value="ftsL_broad"/>
    <property type="match status" value="1"/>
</dbReference>
<comment type="caution">
    <text evidence="9">The sequence shown here is derived from an EMBL/GenBank/DDBJ whole genome shotgun (WGS) entry which is preliminary data.</text>
</comment>
<keyword evidence="6 7" id="KW-0131">Cell cycle</keyword>
<evidence type="ECO:0000256" key="7">
    <source>
        <dbReference type="HAMAP-Rule" id="MF_00910"/>
    </source>
</evidence>
<keyword evidence="1 7" id="KW-1003">Cell membrane</keyword>
<dbReference type="InterPro" id="IPR007060">
    <property type="entry name" value="FtsL/DivIC"/>
</dbReference>
<evidence type="ECO:0000256" key="3">
    <source>
        <dbReference type="ARBA" id="ARBA00022692"/>
    </source>
</evidence>
<dbReference type="EMBL" id="JAGYPN010000001">
    <property type="protein sequence ID" value="MBS4221535.1"/>
    <property type="molecule type" value="Genomic_DNA"/>
</dbReference>
<reference evidence="9 10" key="1">
    <citation type="submission" date="2021-05" db="EMBL/GenBank/DDBJ databases">
        <title>Novel Bacillus species.</title>
        <authorList>
            <person name="Liu G."/>
        </authorList>
    </citation>
    <scope>NUCLEOTIDE SEQUENCE [LARGE SCALE GENOMIC DNA]</scope>
    <source>
        <strain evidence="9 10">FJAT-49682</strain>
    </source>
</reference>
<dbReference type="GO" id="GO:0005886">
    <property type="term" value="C:plasma membrane"/>
    <property type="evidence" value="ECO:0007669"/>
    <property type="project" value="UniProtKB-SubCell"/>
</dbReference>
<comment type="function">
    <text evidence="7">Essential cell division protein.</text>
</comment>
<evidence type="ECO:0000256" key="4">
    <source>
        <dbReference type="ARBA" id="ARBA00022989"/>
    </source>
</evidence>
<evidence type="ECO:0000256" key="6">
    <source>
        <dbReference type="ARBA" id="ARBA00023306"/>
    </source>
</evidence>
<dbReference type="RefSeq" id="WP_213096551.1">
    <property type="nucleotide sequence ID" value="NZ_JAGYPH010000001.1"/>
</dbReference>
<evidence type="ECO:0000313" key="10">
    <source>
        <dbReference type="Proteomes" id="UP000676456"/>
    </source>
</evidence>
<evidence type="ECO:0000256" key="8">
    <source>
        <dbReference type="NCBIfam" id="TIGR02209"/>
    </source>
</evidence>
<sequence length="120" mass="13799">MSNLARKHQQHYNEPVKQTEVQVKTIRRHSKITPGEKFIGMLLIAFVAVMAIQIISAQAAIYEVNKDIEDVKTAIQEQQKVNGDLEIQVSDLSRYERVWNKAKELGLNLDENNVRVVEKK</sequence>
<dbReference type="GO" id="GO:0032153">
    <property type="term" value="C:cell division site"/>
    <property type="evidence" value="ECO:0007669"/>
    <property type="project" value="UniProtKB-UniRule"/>
</dbReference>
<dbReference type="Proteomes" id="UP000676456">
    <property type="component" value="Unassembled WGS sequence"/>
</dbReference>
<keyword evidence="2 7" id="KW-0132">Cell division</keyword>
<dbReference type="HAMAP" id="MF_00910">
    <property type="entry name" value="FtsL"/>
    <property type="match status" value="1"/>
</dbReference>
<protein>
    <recommendedName>
        <fullName evidence="7 8">Cell division protein FtsL</fullName>
    </recommendedName>
</protein>
<keyword evidence="5 7" id="KW-0472">Membrane</keyword>
<proteinExistence type="inferred from homology"/>
<name>A0A942Z3N0_9BACI</name>
<organism evidence="9 10">
    <name type="scientific">Lederbergia citrea</name>
    <dbReference type="NCBI Taxonomy" id="2833581"/>
    <lineage>
        <taxon>Bacteria</taxon>
        <taxon>Bacillati</taxon>
        <taxon>Bacillota</taxon>
        <taxon>Bacilli</taxon>
        <taxon>Bacillales</taxon>
        <taxon>Bacillaceae</taxon>
        <taxon>Lederbergia</taxon>
    </lineage>
</organism>
<evidence type="ECO:0000313" key="9">
    <source>
        <dbReference type="EMBL" id="MBS4221535.1"/>
    </source>
</evidence>
<dbReference type="AlphaFoldDB" id="A0A942Z3N0"/>
<evidence type="ECO:0000256" key="1">
    <source>
        <dbReference type="ARBA" id="ARBA00022475"/>
    </source>
</evidence>
<dbReference type="InterPro" id="IPR011922">
    <property type="entry name" value="Cell_div_FtsL"/>
</dbReference>
<comment type="similarity">
    <text evidence="7">Belongs to the FtsL family.</text>
</comment>
<keyword evidence="4 7" id="KW-1133">Transmembrane helix</keyword>
<keyword evidence="3 7" id="KW-0812">Transmembrane</keyword>